<feature type="region of interest" description="Disordered" evidence="1">
    <location>
        <begin position="122"/>
        <end position="161"/>
    </location>
</feature>
<keyword evidence="2" id="KW-0732">Signal</keyword>
<dbReference type="AlphaFoldDB" id="A0A518DH40"/>
<name>A0A518DH40_9BACT</name>
<proteinExistence type="predicted"/>
<accession>A0A518DH40</accession>
<keyword evidence="4" id="KW-1185">Reference proteome</keyword>
<evidence type="ECO:0000256" key="2">
    <source>
        <dbReference type="SAM" id="SignalP"/>
    </source>
</evidence>
<evidence type="ECO:0000256" key="1">
    <source>
        <dbReference type="SAM" id="MobiDB-lite"/>
    </source>
</evidence>
<feature type="region of interest" description="Disordered" evidence="1">
    <location>
        <begin position="200"/>
        <end position="225"/>
    </location>
</feature>
<reference evidence="3 4" key="1">
    <citation type="submission" date="2019-02" db="EMBL/GenBank/DDBJ databases">
        <title>Deep-cultivation of Planctomycetes and their phenomic and genomic characterization uncovers novel biology.</title>
        <authorList>
            <person name="Wiegand S."/>
            <person name="Jogler M."/>
            <person name="Boedeker C."/>
            <person name="Pinto D."/>
            <person name="Vollmers J."/>
            <person name="Rivas-Marin E."/>
            <person name="Kohn T."/>
            <person name="Peeters S.H."/>
            <person name="Heuer A."/>
            <person name="Rast P."/>
            <person name="Oberbeckmann S."/>
            <person name="Bunk B."/>
            <person name="Jeske O."/>
            <person name="Meyerdierks A."/>
            <person name="Storesund J.E."/>
            <person name="Kallscheuer N."/>
            <person name="Luecker S."/>
            <person name="Lage O.M."/>
            <person name="Pohl T."/>
            <person name="Merkel B.J."/>
            <person name="Hornburger P."/>
            <person name="Mueller R.-W."/>
            <person name="Bruemmer F."/>
            <person name="Labrenz M."/>
            <person name="Spormann A.M."/>
            <person name="Op den Camp H."/>
            <person name="Overmann J."/>
            <person name="Amann R."/>
            <person name="Jetten M.S.M."/>
            <person name="Mascher T."/>
            <person name="Medema M.H."/>
            <person name="Devos D.P."/>
            <person name="Kaster A.-K."/>
            <person name="Ovreas L."/>
            <person name="Rohde M."/>
            <person name="Galperin M.Y."/>
            <person name="Jogler C."/>
        </authorList>
    </citation>
    <scope>NUCLEOTIDE SEQUENCE [LARGE SCALE GENOMIC DNA]</scope>
    <source>
        <strain evidence="3 4">Pla175</strain>
    </source>
</reference>
<dbReference type="EMBL" id="CP036291">
    <property type="protein sequence ID" value="QDU90789.1"/>
    <property type="molecule type" value="Genomic_DNA"/>
</dbReference>
<evidence type="ECO:0000313" key="3">
    <source>
        <dbReference type="EMBL" id="QDU90789.1"/>
    </source>
</evidence>
<dbReference type="KEGG" id="pnd:Pla175_42020"/>
<feature type="compositionally biased region" description="Pro residues" evidence="1">
    <location>
        <begin position="122"/>
        <end position="137"/>
    </location>
</feature>
<protein>
    <submittedName>
        <fullName evidence="3">Uncharacterized protein</fullName>
    </submittedName>
</protein>
<feature type="chain" id="PRO_5021930746" evidence="2">
    <location>
        <begin position="27"/>
        <end position="346"/>
    </location>
</feature>
<evidence type="ECO:0000313" key="4">
    <source>
        <dbReference type="Proteomes" id="UP000317429"/>
    </source>
</evidence>
<sequence length="346" mass="37483" precursor="true">MRSVNLLLLLALSAVMGAWAPAPALAQSPQRSVLQQLAGDISAQLDLRYPTSGGEKQAGRDRLAEAIDLWNASPKSDADAQVMERWLLDALRASMAGSKKPMPAPPEFSQKQIAAAPLAPEPIAEPTPITEPAPAPMPRSVASQVDPTPAPAPVTPQPALRPARPELPVVASNEHPAAARINWSDPFRDDPFRDDPVAVASAPIERPAQRQTRLKPELPPRPRGSVDLRELSARVRGLSQGLAAIDARLSDQRPPSAFELAGLVRDLEQLSSEDRFLRLYLNGLTTSEAREVGHRPDMRQTIDRLGDRVKQRQADLAEAQGEQSLAERDILTALAVKLDEIQNAGR</sequence>
<feature type="compositionally biased region" description="Basic and acidic residues" evidence="1">
    <location>
        <begin position="214"/>
        <end position="225"/>
    </location>
</feature>
<gene>
    <name evidence="3" type="ORF">Pla175_42020</name>
</gene>
<dbReference type="Proteomes" id="UP000317429">
    <property type="component" value="Chromosome"/>
</dbReference>
<dbReference type="RefSeq" id="WP_145289985.1">
    <property type="nucleotide sequence ID" value="NZ_CP036291.1"/>
</dbReference>
<feature type="signal peptide" evidence="2">
    <location>
        <begin position="1"/>
        <end position="26"/>
    </location>
</feature>
<organism evidence="3 4">
    <name type="scientific">Pirellulimonas nuda</name>
    <dbReference type="NCBI Taxonomy" id="2528009"/>
    <lineage>
        <taxon>Bacteria</taxon>
        <taxon>Pseudomonadati</taxon>
        <taxon>Planctomycetota</taxon>
        <taxon>Planctomycetia</taxon>
        <taxon>Pirellulales</taxon>
        <taxon>Lacipirellulaceae</taxon>
        <taxon>Pirellulimonas</taxon>
    </lineage>
</organism>
<dbReference type="OrthoDB" id="268357at2"/>